<dbReference type="Proteomes" id="UP001159363">
    <property type="component" value="Chromosome 2"/>
</dbReference>
<accession>A0ABQ9IBY7</accession>
<feature type="compositionally biased region" description="Polar residues" evidence="1">
    <location>
        <begin position="184"/>
        <end position="209"/>
    </location>
</feature>
<evidence type="ECO:0000313" key="2">
    <source>
        <dbReference type="EMBL" id="KAJ8894176.1"/>
    </source>
</evidence>
<protein>
    <submittedName>
        <fullName evidence="2">Uncharacterized protein</fullName>
    </submittedName>
</protein>
<name>A0ABQ9IBY7_9NEOP</name>
<gene>
    <name evidence="2" type="ORF">PR048_006786</name>
</gene>
<reference evidence="2 3" key="1">
    <citation type="submission" date="2023-02" db="EMBL/GenBank/DDBJ databases">
        <title>LHISI_Scaffold_Assembly.</title>
        <authorList>
            <person name="Stuart O.P."/>
            <person name="Cleave R."/>
            <person name="Magrath M.J.L."/>
            <person name="Mikheyev A.S."/>
        </authorList>
    </citation>
    <scope>NUCLEOTIDE SEQUENCE [LARGE SCALE GENOMIC DNA]</scope>
    <source>
        <strain evidence="2">Daus_M_001</strain>
        <tissue evidence="2">Leg muscle</tissue>
    </source>
</reference>
<organism evidence="2 3">
    <name type="scientific">Dryococelus australis</name>
    <dbReference type="NCBI Taxonomy" id="614101"/>
    <lineage>
        <taxon>Eukaryota</taxon>
        <taxon>Metazoa</taxon>
        <taxon>Ecdysozoa</taxon>
        <taxon>Arthropoda</taxon>
        <taxon>Hexapoda</taxon>
        <taxon>Insecta</taxon>
        <taxon>Pterygota</taxon>
        <taxon>Neoptera</taxon>
        <taxon>Polyneoptera</taxon>
        <taxon>Phasmatodea</taxon>
        <taxon>Verophasmatodea</taxon>
        <taxon>Anareolatae</taxon>
        <taxon>Phasmatidae</taxon>
        <taxon>Eurycanthinae</taxon>
        <taxon>Dryococelus</taxon>
    </lineage>
</organism>
<comment type="caution">
    <text evidence="2">The sequence shown here is derived from an EMBL/GenBank/DDBJ whole genome shotgun (WGS) entry which is preliminary data.</text>
</comment>
<feature type="region of interest" description="Disordered" evidence="1">
    <location>
        <begin position="184"/>
        <end position="211"/>
    </location>
</feature>
<evidence type="ECO:0000256" key="1">
    <source>
        <dbReference type="SAM" id="MobiDB-lite"/>
    </source>
</evidence>
<evidence type="ECO:0000313" key="3">
    <source>
        <dbReference type="Proteomes" id="UP001159363"/>
    </source>
</evidence>
<dbReference type="EMBL" id="JARBHB010000002">
    <property type="protein sequence ID" value="KAJ8894176.1"/>
    <property type="molecule type" value="Genomic_DNA"/>
</dbReference>
<proteinExistence type="predicted"/>
<keyword evidence="3" id="KW-1185">Reference proteome</keyword>
<sequence length="415" mass="47485">MHNNVTNILMERVAFAEPLDSLPPTKVNGVESPGRSLTDFRKWESCRTMPLVGRFSRDLPFSPALAFQPCSILASFLPHQLSRPRCKFPGRRIDWQKRPAVVWDDCWSKIEEKVYGWEFYVTLFRRGRRRDTSRATGRRRRFSEEMRPLRQYKLWNDAAIVCITRSNSQACTVEIKQFEASEQQTTRCRSNSIESHTPRSSSAPTQNFSRGLRTGEQAGHVIIRPPPIHCSPNRRFAYSRMSREKMRSCIDMLKPQPNIRGNVSVELRQHVLAEKQFNAGTRRVVARSQRDRSTSYLVYEPDQPEEYLTVTYTQAERLAEDYLKTAMLLAIVAGPCLEANGKTKGEKKKKIEWGANPGRGNTHRVTGFPAGTRRCPSYPDMTRNESLGWSGAGMHWRGSPWWEASALATAPPLPP</sequence>